<evidence type="ECO:0000256" key="1">
    <source>
        <dbReference type="ARBA" id="ARBA00010164"/>
    </source>
</evidence>
<keyword evidence="3" id="KW-0418">Kinase</keyword>
<comment type="caution">
    <text evidence="5">The sequence shown here is derived from an EMBL/GenBank/DDBJ whole genome shotgun (WGS) entry which is preliminary data.</text>
</comment>
<evidence type="ECO:0000259" key="4">
    <source>
        <dbReference type="Pfam" id="PF07804"/>
    </source>
</evidence>
<dbReference type="Pfam" id="PF07804">
    <property type="entry name" value="HipA_C"/>
    <property type="match status" value="1"/>
</dbReference>
<reference evidence="5" key="1">
    <citation type="submission" date="2020-10" db="EMBL/GenBank/DDBJ databases">
        <authorList>
            <person name="Gilroy R."/>
        </authorList>
    </citation>
    <scope>NUCLEOTIDE SEQUENCE</scope>
    <source>
        <strain evidence="5">CHK158-818</strain>
    </source>
</reference>
<dbReference type="AlphaFoldDB" id="A0A9D1M903"/>
<dbReference type="InterPro" id="IPR052028">
    <property type="entry name" value="HipA_Ser/Thr_kinase"/>
</dbReference>
<comment type="similarity">
    <text evidence="1">Belongs to the HipA Ser/Thr kinase family.</text>
</comment>
<organism evidence="5 6">
    <name type="scientific">Candidatus Gallibacteroides avistercoris</name>
    <dbReference type="NCBI Taxonomy" id="2840833"/>
    <lineage>
        <taxon>Bacteria</taxon>
        <taxon>Pseudomonadati</taxon>
        <taxon>Bacteroidota</taxon>
        <taxon>Bacteroidia</taxon>
        <taxon>Bacteroidales</taxon>
        <taxon>Bacteroidaceae</taxon>
        <taxon>Bacteroidaceae incertae sedis</taxon>
        <taxon>Candidatus Gallibacteroides</taxon>
    </lineage>
</organism>
<dbReference type="GO" id="GO:0005829">
    <property type="term" value="C:cytosol"/>
    <property type="evidence" value="ECO:0007669"/>
    <property type="project" value="TreeGrafter"/>
</dbReference>
<reference evidence="5" key="2">
    <citation type="journal article" date="2021" name="PeerJ">
        <title>Extensive microbial diversity within the chicken gut microbiome revealed by metagenomics and culture.</title>
        <authorList>
            <person name="Gilroy R."/>
            <person name="Ravi A."/>
            <person name="Getino M."/>
            <person name="Pursley I."/>
            <person name="Horton D.L."/>
            <person name="Alikhan N.F."/>
            <person name="Baker D."/>
            <person name="Gharbi K."/>
            <person name="Hall N."/>
            <person name="Watson M."/>
            <person name="Adriaenssens E.M."/>
            <person name="Foster-Nyarko E."/>
            <person name="Jarju S."/>
            <person name="Secka A."/>
            <person name="Antonio M."/>
            <person name="Oren A."/>
            <person name="Chaudhuri R.R."/>
            <person name="La Ragione R."/>
            <person name="Hildebrand F."/>
            <person name="Pallen M.J."/>
        </authorList>
    </citation>
    <scope>NUCLEOTIDE SEQUENCE</scope>
    <source>
        <strain evidence="5">CHK158-818</strain>
    </source>
</reference>
<evidence type="ECO:0000313" key="6">
    <source>
        <dbReference type="Proteomes" id="UP000824112"/>
    </source>
</evidence>
<protein>
    <submittedName>
        <fullName evidence="5">HipA domain-containing protein</fullName>
    </submittedName>
</protein>
<dbReference type="PANTHER" id="PTHR37419">
    <property type="entry name" value="SERINE/THREONINE-PROTEIN KINASE TOXIN HIPA"/>
    <property type="match status" value="1"/>
</dbReference>
<dbReference type="Gene3D" id="1.10.1070.20">
    <property type="match status" value="1"/>
</dbReference>
<dbReference type="PANTHER" id="PTHR37419:SF1">
    <property type="entry name" value="SERINE_THREONINE-PROTEIN KINASE TOXIN HIPA"/>
    <property type="match status" value="1"/>
</dbReference>
<accession>A0A9D1M903</accession>
<dbReference type="EMBL" id="DVNA01000180">
    <property type="protein sequence ID" value="HIU55743.1"/>
    <property type="molecule type" value="Genomic_DNA"/>
</dbReference>
<keyword evidence="2" id="KW-0808">Transferase</keyword>
<proteinExistence type="inferred from homology"/>
<gene>
    <name evidence="5" type="ORF">IAB03_08065</name>
</gene>
<evidence type="ECO:0000313" key="5">
    <source>
        <dbReference type="EMBL" id="HIU55743.1"/>
    </source>
</evidence>
<evidence type="ECO:0000256" key="2">
    <source>
        <dbReference type="ARBA" id="ARBA00022679"/>
    </source>
</evidence>
<sequence length="312" mass="36060">MCKCLYCYRPLEKGEKDFHAKCAKKFFGTEEVPALDYTCEDLEKLAIQIIKDQTSLTGVQPKLSLHLNEHEGSQRLTIVGLWGGFICKPQTIQFAQMPEIEDLTMHLAELAKIGVVPHTLMRMADNSLCYLTKRIDRSNSGEKVAMEDMCQLTERQTEYKYKSSYERIAKAIVQYSSMPKMNVINFFEVILFSWITGNNDMHLKNFSLFEPYDGYIRLTPAYDMLNAVILNPKDDEELALTLNGKKKKLKRSDFIISGQTMGIEQKTIERLIGKYVKLLPEMKKFIGNSFLNDELKDKYAELITERIDRIME</sequence>
<dbReference type="Proteomes" id="UP000824112">
    <property type="component" value="Unassembled WGS sequence"/>
</dbReference>
<dbReference type="GO" id="GO:0004674">
    <property type="term" value="F:protein serine/threonine kinase activity"/>
    <property type="evidence" value="ECO:0007669"/>
    <property type="project" value="TreeGrafter"/>
</dbReference>
<dbReference type="InterPro" id="IPR012893">
    <property type="entry name" value="HipA-like_C"/>
</dbReference>
<feature type="domain" description="HipA-like C-terminal" evidence="4">
    <location>
        <begin position="54"/>
        <end position="277"/>
    </location>
</feature>
<name>A0A9D1M903_9BACT</name>
<evidence type="ECO:0000256" key="3">
    <source>
        <dbReference type="ARBA" id="ARBA00022777"/>
    </source>
</evidence>